<evidence type="ECO:0000313" key="1">
    <source>
        <dbReference type="EMBL" id="NSL52017.1"/>
    </source>
</evidence>
<keyword evidence="2" id="KW-1185">Reference proteome</keyword>
<evidence type="ECO:0000313" key="2">
    <source>
        <dbReference type="Proteomes" id="UP000625804"/>
    </source>
</evidence>
<proteinExistence type="predicted"/>
<comment type="caution">
    <text evidence="1">The sequence shown here is derived from an EMBL/GenBank/DDBJ whole genome shotgun (WGS) entry which is preliminary data.</text>
</comment>
<dbReference type="EMBL" id="JABTTE010000011">
    <property type="protein sequence ID" value="NSL52017.1"/>
    <property type="molecule type" value="Genomic_DNA"/>
</dbReference>
<dbReference type="Proteomes" id="UP000625804">
    <property type="component" value="Unassembled WGS sequence"/>
</dbReference>
<keyword evidence="1" id="KW-0418">Kinase</keyword>
<protein>
    <submittedName>
        <fullName evidence="1">Acetylglutamate kinase</fullName>
    </submittedName>
</protein>
<name>A0A8J8GES6_9BACI</name>
<dbReference type="GO" id="GO:0016301">
    <property type="term" value="F:kinase activity"/>
    <property type="evidence" value="ECO:0007669"/>
    <property type="project" value="UniProtKB-KW"/>
</dbReference>
<keyword evidence="1" id="KW-0808">Transferase</keyword>
<accession>A0A8J8GES6</accession>
<sequence length="168" mass="19495">MRSLWEEHVAWTRMAIISLIFKLPDVDFVIIRLLQNATDMGNMVRKLYGDLAATTYSNLIKEHLLFAADLVKSVLAGDMEAAKNAENKWYMNADQIAKFLSSVNPFLPENVVKEMFYLHLELTKQEAVFMMNMDYQKDIEVYDAIEKQAREMADTISDAMIKLYPHMF</sequence>
<gene>
    <name evidence="1" type="ORF">HR057_09660</name>
</gene>
<reference evidence="1" key="1">
    <citation type="submission" date="2020-06" db="EMBL/GenBank/DDBJ databases">
        <title>A novel thermopfilic bacterium from Erzurum, Turkey.</title>
        <authorList>
            <person name="Adiguzel A."/>
            <person name="Ay H."/>
            <person name="Baltaci M.O."/>
        </authorList>
    </citation>
    <scope>NUCLEOTIDE SEQUENCE</scope>
    <source>
        <strain evidence="1">P2</strain>
    </source>
</reference>
<organism evidence="1 2">
    <name type="scientific">Calidifontibacillus erzurumensis</name>
    <dbReference type="NCBI Taxonomy" id="2741433"/>
    <lineage>
        <taxon>Bacteria</taxon>
        <taxon>Bacillati</taxon>
        <taxon>Bacillota</taxon>
        <taxon>Bacilli</taxon>
        <taxon>Bacillales</taxon>
        <taxon>Bacillaceae</taxon>
        <taxon>Calidifontibacillus/Schinkia group</taxon>
        <taxon>Calidifontibacillus</taxon>
    </lineage>
</organism>
<dbReference type="AlphaFoldDB" id="A0A8J8GES6"/>